<evidence type="ECO:0000256" key="1">
    <source>
        <dbReference type="SAM" id="Coils"/>
    </source>
</evidence>
<dbReference type="SUPFAM" id="SSF52540">
    <property type="entry name" value="P-loop containing nucleoside triphosphate hydrolases"/>
    <property type="match status" value="1"/>
</dbReference>
<dbReference type="PANTHER" id="PTHR32309">
    <property type="entry name" value="TYROSINE-PROTEIN KINASE"/>
    <property type="match status" value="1"/>
</dbReference>
<evidence type="ECO:0000259" key="3">
    <source>
        <dbReference type="Pfam" id="PF13614"/>
    </source>
</evidence>
<keyword evidence="5" id="KW-1185">Reference proteome</keyword>
<dbReference type="OrthoDB" id="230260at2"/>
<keyword evidence="1" id="KW-0175">Coiled coil</keyword>
<comment type="caution">
    <text evidence="4">The sequence shown here is derived from an EMBL/GenBank/DDBJ whole genome shotgun (WGS) entry which is preliminary data.</text>
</comment>
<protein>
    <recommendedName>
        <fullName evidence="3">AAA domain-containing protein</fullName>
    </recommendedName>
</protein>
<proteinExistence type="predicted"/>
<evidence type="ECO:0000313" key="5">
    <source>
        <dbReference type="Proteomes" id="UP000309550"/>
    </source>
</evidence>
<dbReference type="Pfam" id="PF13614">
    <property type="entry name" value="AAA_31"/>
    <property type="match status" value="1"/>
</dbReference>
<reference evidence="4 5" key="1">
    <citation type="submission" date="2019-05" db="EMBL/GenBank/DDBJ databases">
        <title>Sulfitobacter sabulilitoris sp. nov., isolated from a marine sand.</title>
        <authorList>
            <person name="Yoon J.-H."/>
        </authorList>
    </citation>
    <scope>NUCLEOTIDE SEQUENCE [LARGE SCALE GENOMIC DNA]</scope>
    <source>
        <strain evidence="4 5">HSMS-29</strain>
    </source>
</reference>
<dbReference type="InterPro" id="IPR025669">
    <property type="entry name" value="AAA_dom"/>
</dbReference>
<dbReference type="AlphaFoldDB" id="A0A5S3P7W9"/>
<dbReference type="EMBL" id="VANS01000007">
    <property type="protein sequence ID" value="TMM49548.1"/>
    <property type="molecule type" value="Genomic_DNA"/>
</dbReference>
<evidence type="ECO:0000313" key="4">
    <source>
        <dbReference type="EMBL" id="TMM49548.1"/>
    </source>
</evidence>
<dbReference type="InterPro" id="IPR050445">
    <property type="entry name" value="Bact_polysacc_biosynth/exp"/>
</dbReference>
<dbReference type="RefSeq" id="WP_138663631.1">
    <property type="nucleotide sequence ID" value="NZ_VANS01000007.1"/>
</dbReference>
<feature type="compositionally biased region" description="Polar residues" evidence="2">
    <location>
        <begin position="564"/>
        <end position="578"/>
    </location>
</feature>
<name>A0A5S3P7W9_9RHOB</name>
<dbReference type="PANTHER" id="PTHR32309:SF31">
    <property type="entry name" value="CAPSULAR EXOPOLYSACCHARIDE FAMILY"/>
    <property type="match status" value="1"/>
</dbReference>
<dbReference type="InterPro" id="IPR027417">
    <property type="entry name" value="P-loop_NTPase"/>
</dbReference>
<organism evidence="4 5">
    <name type="scientific">Sulfitobacter sabulilitoris</name>
    <dbReference type="NCBI Taxonomy" id="2562655"/>
    <lineage>
        <taxon>Bacteria</taxon>
        <taxon>Pseudomonadati</taxon>
        <taxon>Pseudomonadota</taxon>
        <taxon>Alphaproteobacteria</taxon>
        <taxon>Rhodobacterales</taxon>
        <taxon>Roseobacteraceae</taxon>
        <taxon>Sulfitobacter</taxon>
    </lineage>
</organism>
<dbReference type="Gene3D" id="3.40.50.300">
    <property type="entry name" value="P-loop containing nucleotide triphosphate hydrolases"/>
    <property type="match status" value="1"/>
</dbReference>
<sequence length="712" mass="77370">MIMPSTNESEDGISNFLRWAWEWKFTLLTPTLISVFLAITSFTYVPPQYTSQAVLIMDVRQRQVLPGESFISPLIKDNPVIKTELDIISSRNTAAYVVDLLSDRGIEVTPPSEKVSPFVLLGRAIGDIIGASTASAQPIGQMPSKTRLTAESDRSKIDDLLAGLRVSNDGRSYTMFIEYVSPDRVFAAEAANAFADAYLHKQLEIYNDAAAKARDFLGPRVESLRAQLEQAELNRQDRRQKAGLTPAGDGTLLVQRLADLSKELAAVRAAVAEARARLETARNSSPAAGTSVDSPQIQALVVEKSNLERERANLIQHGALRSQTLVEIERSLNAVDEKMNEEFLRILGRFEQEIVVQERKKTIIEAEIERMRDALERNAGFVIEVAQLDREVEASSAIYESYLSRYKETIEQDGIAVPDARLISAAEPGVRDGAGRLAKWLMASVVIGASVGGVGALGRSAIDAKKASPEGVVAETGAAVLGFIPRLSAAKLRQSSAAWSSAFSLIQMNSMLPLKNKACSVVAITSLAKGDGKTTVSNGLAQALATSGVRSLLVDCCTREPQISPSHRVSGQKASVKSNADAPMLTPENLKKTPWNDDVLRLGNTDAPVSFSVQIRQIKAVIQEAREKYDVVILDCPAMGDHPETTHLAALSDLAIQVVRWPRSRMSDVRTALAQLATIVPEQRVGTVFVGLDHDNHPFRVMNGNTGQLAEV</sequence>
<gene>
    <name evidence="4" type="ORF">FDT80_17505</name>
</gene>
<dbReference type="Proteomes" id="UP000309550">
    <property type="component" value="Unassembled WGS sequence"/>
</dbReference>
<feature type="coiled-coil region" evidence="1">
    <location>
        <begin position="221"/>
        <end position="317"/>
    </location>
</feature>
<feature type="region of interest" description="Disordered" evidence="2">
    <location>
        <begin position="564"/>
        <end position="590"/>
    </location>
</feature>
<accession>A0A5S3P7W9</accession>
<feature type="domain" description="AAA" evidence="3">
    <location>
        <begin position="521"/>
        <end position="640"/>
    </location>
</feature>
<evidence type="ECO:0000256" key="2">
    <source>
        <dbReference type="SAM" id="MobiDB-lite"/>
    </source>
</evidence>